<dbReference type="FunFam" id="3.90.76.10:FF:000001">
    <property type="entry name" value="Oligopeptide ABC transporter substrate-binding protein"/>
    <property type="match status" value="1"/>
</dbReference>
<comment type="subcellular location">
    <subcellularLocation>
        <location evidence="1">Cell membrane</location>
        <topology evidence="1">Lipid-anchor</topology>
    </subcellularLocation>
</comment>
<proteinExistence type="inferred from homology"/>
<gene>
    <name evidence="7" type="ORF">IAB51_04235</name>
</gene>
<dbReference type="Proteomes" id="UP000824002">
    <property type="component" value="Unassembled WGS sequence"/>
</dbReference>
<evidence type="ECO:0000256" key="1">
    <source>
        <dbReference type="ARBA" id="ARBA00004193"/>
    </source>
</evidence>
<feature type="domain" description="Solute-binding protein family 5" evidence="6">
    <location>
        <begin position="74"/>
        <end position="449"/>
    </location>
</feature>
<comment type="caution">
    <text evidence="7">The sequence shown here is derived from an EMBL/GenBank/DDBJ whole genome shotgun (WGS) entry which is preliminary data.</text>
</comment>
<dbReference type="PIRSF" id="PIRSF002741">
    <property type="entry name" value="MppA"/>
    <property type="match status" value="1"/>
</dbReference>
<evidence type="ECO:0000313" key="7">
    <source>
        <dbReference type="EMBL" id="HIS76002.1"/>
    </source>
</evidence>
<evidence type="ECO:0000256" key="5">
    <source>
        <dbReference type="SAM" id="SignalP"/>
    </source>
</evidence>
<evidence type="ECO:0000259" key="6">
    <source>
        <dbReference type="Pfam" id="PF00496"/>
    </source>
</evidence>
<dbReference type="AlphaFoldDB" id="A0A9D1FM39"/>
<dbReference type="InterPro" id="IPR030678">
    <property type="entry name" value="Peptide/Ni-bd"/>
</dbReference>
<evidence type="ECO:0000256" key="3">
    <source>
        <dbReference type="ARBA" id="ARBA00022448"/>
    </source>
</evidence>
<feature type="signal peptide" evidence="5">
    <location>
        <begin position="1"/>
        <end position="27"/>
    </location>
</feature>
<reference evidence="7" key="2">
    <citation type="journal article" date="2021" name="PeerJ">
        <title>Extensive microbial diversity within the chicken gut microbiome revealed by metagenomics and culture.</title>
        <authorList>
            <person name="Gilroy R."/>
            <person name="Ravi A."/>
            <person name="Getino M."/>
            <person name="Pursley I."/>
            <person name="Horton D.L."/>
            <person name="Alikhan N.F."/>
            <person name="Baker D."/>
            <person name="Gharbi K."/>
            <person name="Hall N."/>
            <person name="Watson M."/>
            <person name="Adriaenssens E.M."/>
            <person name="Foster-Nyarko E."/>
            <person name="Jarju S."/>
            <person name="Secka A."/>
            <person name="Antonio M."/>
            <person name="Oren A."/>
            <person name="Chaudhuri R.R."/>
            <person name="La Ragione R."/>
            <person name="Hildebrand F."/>
            <person name="Pallen M.J."/>
        </authorList>
    </citation>
    <scope>NUCLEOTIDE SEQUENCE</scope>
    <source>
        <strain evidence="7">CHK199-13235</strain>
    </source>
</reference>
<sequence>MIFPRKFLMAAAALLAAAVLFSGCRFGREENALVYDLDAVPVNLDPQSAADAASRLVIQCIFEGLVTARDDGSIQPAAAEDWSVSKDGLTYTFYLREDVKWENGDPVTAADFVFGFQRLLNPDTDAPDAENYFGIENAEEVAAGQMEPEMLGVEAVSEKELVIRLEEADSRFLELLDQPAAMPCHEEFFAGTKGRYGLGAKLIMGNGAFYLNSWPEDGNLSLRPSQTYHSASSVTATSLLLVVPKEGRDSKLQRFTDGTVSAAAFTGMEYMELSGGDYTVLENGNSIWGLVFNTQKEPFSNENLRKALFLDADFSTMEPELPEYLERISAAVSPGIVMGEGESYRELAGMPSLPAQDLAAAQAARDQALQEISSESLRAARLIVPEGEGHETYFAYLSQIWQRDLGVYLTVEVLSQAEYDARLQSGDFECAVYRLSGDYNSPGSVLSAMEGGLYGCSDPAYGELLVRAGESEGAEAAALWLQAEQMLFDQSLFLPLYRQSEYFLLNTGVSGVTYDFYSRTPDFRFGVVN</sequence>
<name>A0A9D1FM39_9FIRM</name>
<dbReference type="InterPro" id="IPR000914">
    <property type="entry name" value="SBP_5_dom"/>
</dbReference>
<dbReference type="InterPro" id="IPR023765">
    <property type="entry name" value="SBP_5_CS"/>
</dbReference>
<dbReference type="PROSITE" id="PS51257">
    <property type="entry name" value="PROKAR_LIPOPROTEIN"/>
    <property type="match status" value="1"/>
</dbReference>
<dbReference type="Pfam" id="PF00496">
    <property type="entry name" value="SBP_bac_5"/>
    <property type="match status" value="1"/>
</dbReference>
<protein>
    <submittedName>
        <fullName evidence="7">Peptide ABC transporter substrate-binding protein</fullName>
    </submittedName>
</protein>
<evidence type="ECO:0000256" key="4">
    <source>
        <dbReference type="ARBA" id="ARBA00022729"/>
    </source>
</evidence>
<accession>A0A9D1FM39</accession>
<dbReference type="EMBL" id="DVJP01000030">
    <property type="protein sequence ID" value="HIS76002.1"/>
    <property type="molecule type" value="Genomic_DNA"/>
</dbReference>
<keyword evidence="4 5" id="KW-0732">Signal</keyword>
<organism evidence="7 8">
    <name type="scientific">Candidatus Merdivicinus excrementipullorum</name>
    <dbReference type="NCBI Taxonomy" id="2840867"/>
    <lineage>
        <taxon>Bacteria</taxon>
        <taxon>Bacillati</taxon>
        <taxon>Bacillota</taxon>
        <taxon>Clostridia</taxon>
        <taxon>Eubacteriales</taxon>
        <taxon>Oscillospiraceae</taxon>
        <taxon>Oscillospiraceae incertae sedis</taxon>
        <taxon>Candidatus Merdivicinus</taxon>
    </lineage>
</organism>
<dbReference type="InterPro" id="IPR039424">
    <property type="entry name" value="SBP_5"/>
</dbReference>
<evidence type="ECO:0000313" key="8">
    <source>
        <dbReference type="Proteomes" id="UP000824002"/>
    </source>
</evidence>
<dbReference type="GO" id="GO:0043190">
    <property type="term" value="C:ATP-binding cassette (ABC) transporter complex"/>
    <property type="evidence" value="ECO:0007669"/>
    <property type="project" value="InterPro"/>
</dbReference>
<keyword evidence="3" id="KW-0813">Transport</keyword>
<dbReference type="Gene3D" id="3.90.76.10">
    <property type="entry name" value="Dipeptide-binding Protein, Domain 1"/>
    <property type="match status" value="1"/>
</dbReference>
<dbReference type="Gene3D" id="3.10.105.10">
    <property type="entry name" value="Dipeptide-binding Protein, Domain 3"/>
    <property type="match status" value="1"/>
</dbReference>
<evidence type="ECO:0000256" key="2">
    <source>
        <dbReference type="ARBA" id="ARBA00005695"/>
    </source>
</evidence>
<dbReference type="PANTHER" id="PTHR30290:SF10">
    <property type="entry name" value="PERIPLASMIC OLIGOPEPTIDE-BINDING PROTEIN-RELATED"/>
    <property type="match status" value="1"/>
</dbReference>
<dbReference type="PANTHER" id="PTHR30290">
    <property type="entry name" value="PERIPLASMIC BINDING COMPONENT OF ABC TRANSPORTER"/>
    <property type="match status" value="1"/>
</dbReference>
<dbReference type="SUPFAM" id="SSF53850">
    <property type="entry name" value="Periplasmic binding protein-like II"/>
    <property type="match status" value="1"/>
</dbReference>
<dbReference type="PROSITE" id="PS01040">
    <property type="entry name" value="SBP_BACTERIAL_5"/>
    <property type="match status" value="1"/>
</dbReference>
<feature type="chain" id="PRO_5039454884" evidence="5">
    <location>
        <begin position="28"/>
        <end position="529"/>
    </location>
</feature>
<dbReference type="GO" id="GO:1904680">
    <property type="term" value="F:peptide transmembrane transporter activity"/>
    <property type="evidence" value="ECO:0007669"/>
    <property type="project" value="TreeGrafter"/>
</dbReference>
<dbReference type="Gene3D" id="3.40.190.10">
    <property type="entry name" value="Periplasmic binding protein-like II"/>
    <property type="match status" value="1"/>
</dbReference>
<reference evidence="7" key="1">
    <citation type="submission" date="2020-10" db="EMBL/GenBank/DDBJ databases">
        <authorList>
            <person name="Gilroy R."/>
        </authorList>
    </citation>
    <scope>NUCLEOTIDE SEQUENCE</scope>
    <source>
        <strain evidence="7">CHK199-13235</strain>
    </source>
</reference>
<comment type="similarity">
    <text evidence="2">Belongs to the bacterial solute-binding protein 5 family.</text>
</comment>
<dbReference type="CDD" id="cd08504">
    <property type="entry name" value="PBP2_OppA"/>
    <property type="match status" value="1"/>
</dbReference>
<dbReference type="GO" id="GO:0042597">
    <property type="term" value="C:periplasmic space"/>
    <property type="evidence" value="ECO:0007669"/>
    <property type="project" value="UniProtKB-ARBA"/>
</dbReference>
<dbReference type="GO" id="GO:0015833">
    <property type="term" value="P:peptide transport"/>
    <property type="evidence" value="ECO:0007669"/>
    <property type="project" value="TreeGrafter"/>
</dbReference>